<accession>U6LV44</accession>
<sequence length="202" mass="22829">MFVGRFSRCLVHNVAPRYAYCDKAVDGANKRLLRESIGIPRRVLGQAIRSSGQVLRGTEVFSDSEPTISCILRVLRVYFGAHKQTPCNVVNFKNSRESLQHNKIVKDLGSNLVEVYRQVLTEIEEKESYTKLYEQHCKNLILCTRKDGANCAETATCSFRISKVREPSRQCGNPVFIFQASESVCWMREKRGGQDADVTCSA</sequence>
<evidence type="ECO:0000256" key="1">
    <source>
        <dbReference type="ARBA" id="ARBA00008239"/>
    </source>
</evidence>
<dbReference type="GO" id="GO:0016887">
    <property type="term" value="F:ATP hydrolysis activity"/>
    <property type="evidence" value="ECO:0007669"/>
    <property type="project" value="InterPro"/>
</dbReference>
<dbReference type="Proteomes" id="UP000030750">
    <property type="component" value="Unassembled WGS sequence"/>
</dbReference>
<evidence type="ECO:0000313" key="4">
    <source>
        <dbReference type="Proteomes" id="UP000030750"/>
    </source>
</evidence>
<keyword evidence="4" id="KW-1185">Reference proteome</keyword>
<dbReference type="AlphaFoldDB" id="U6LV44"/>
<dbReference type="VEuPathDB" id="ToxoDB:EBH_0001440"/>
<dbReference type="GO" id="GO:0005524">
    <property type="term" value="F:ATP binding"/>
    <property type="evidence" value="ECO:0007669"/>
    <property type="project" value="InterPro"/>
</dbReference>
<keyword evidence="2" id="KW-0143">Chaperone</keyword>
<reference evidence="3" key="2">
    <citation type="submission" date="2013-10" db="EMBL/GenBank/DDBJ databases">
        <authorList>
            <person name="Aslett M."/>
        </authorList>
    </citation>
    <scope>NUCLEOTIDE SEQUENCE [LARGE SCALE GENOMIC DNA]</scope>
    <source>
        <strain evidence="3">Houghton</strain>
    </source>
</reference>
<dbReference type="InterPro" id="IPR020568">
    <property type="entry name" value="Ribosomal_Su5_D2-typ_SF"/>
</dbReference>
<reference evidence="3" key="1">
    <citation type="submission" date="2013-10" db="EMBL/GenBank/DDBJ databases">
        <title>Genomic analysis of the causative agents of coccidiosis in chickens.</title>
        <authorList>
            <person name="Reid A.J."/>
            <person name="Blake D."/>
            <person name="Billington K."/>
            <person name="Browne H."/>
            <person name="Dunn M."/>
            <person name="Hung S."/>
            <person name="Kawahara F."/>
            <person name="Miranda-Saavedra D."/>
            <person name="Mourier T."/>
            <person name="Nagra H."/>
            <person name="Otto T.D."/>
            <person name="Rawlings N."/>
            <person name="Sanchez A."/>
            <person name="Sanders M."/>
            <person name="Subramaniam C."/>
            <person name="Tay Y."/>
            <person name="Dear P."/>
            <person name="Doerig C."/>
            <person name="Gruber A."/>
            <person name="Parkinson J."/>
            <person name="Shirley M."/>
            <person name="Wan K.L."/>
            <person name="Berriman M."/>
            <person name="Tomley F."/>
            <person name="Pain A."/>
        </authorList>
    </citation>
    <scope>NUCLEOTIDE SEQUENCE [LARGE SCALE GENOMIC DNA]</scope>
    <source>
        <strain evidence="3">Houghton</strain>
    </source>
</reference>
<proteinExistence type="inferred from homology"/>
<dbReference type="Pfam" id="PF00183">
    <property type="entry name" value="HSP90"/>
    <property type="match status" value="1"/>
</dbReference>
<gene>
    <name evidence="3" type="ORF">EBH_0001440</name>
</gene>
<dbReference type="SUPFAM" id="SSF54211">
    <property type="entry name" value="Ribosomal protein S5 domain 2-like"/>
    <property type="match status" value="1"/>
</dbReference>
<dbReference type="GO" id="GO:0140662">
    <property type="term" value="F:ATP-dependent protein folding chaperone"/>
    <property type="evidence" value="ECO:0007669"/>
    <property type="project" value="InterPro"/>
</dbReference>
<dbReference type="EMBL" id="HG712975">
    <property type="protein sequence ID" value="CDJ51670.1"/>
    <property type="molecule type" value="Genomic_DNA"/>
</dbReference>
<dbReference type="InterPro" id="IPR001404">
    <property type="entry name" value="Hsp90_fam"/>
</dbReference>
<name>U6LV44_9EIME</name>
<dbReference type="Gene3D" id="3.30.230.80">
    <property type="match status" value="1"/>
</dbReference>
<comment type="similarity">
    <text evidence="1">Belongs to the heat shock protein 90 family.</text>
</comment>
<dbReference type="GO" id="GO:0051082">
    <property type="term" value="F:unfolded protein binding"/>
    <property type="evidence" value="ECO:0007669"/>
    <property type="project" value="InterPro"/>
</dbReference>
<protein>
    <submittedName>
        <fullName evidence="3">Uncharacterized protein</fullName>
    </submittedName>
</protein>
<evidence type="ECO:0000313" key="3">
    <source>
        <dbReference type="EMBL" id="CDJ51670.1"/>
    </source>
</evidence>
<organism evidence="3 4">
    <name type="scientific">Eimeria brunetti</name>
    <dbReference type="NCBI Taxonomy" id="51314"/>
    <lineage>
        <taxon>Eukaryota</taxon>
        <taxon>Sar</taxon>
        <taxon>Alveolata</taxon>
        <taxon>Apicomplexa</taxon>
        <taxon>Conoidasida</taxon>
        <taxon>Coccidia</taxon>
        <taxon>Eucoccidiorida</taxon>
        <taxon>Eimeriorina</taxon>
        <taxon>Eimeriidae</taxon>
        <taxon>Eimeria</taxon>
    </lineage>
</organism>
<evidence type="ECO:0000256" key="2">
    <source>
        <dbReference type="ARBA" id="ARBA00023186"/>
    </source>
</evidence>